<dbReference type="EMBL" id="JAMWDU010000001">
    <property type="protein sequence ID" value="MCP8885509.1"/>
    <property type="molecule type" value="Genomic_DNA"/>
</dbReference>
<name>A0A9Q4AKL5_9HYPH</name>
<evidence type="ECO:0000313" key="6">
    <source>
        <dbReference type="EMBL" id="MCP8885509.1"/>
    </source>
</evidence>
<dbReference type="Pfam" id="PF01124">
    <property type="entry name" value="MAPEG"/>
    <property type="match status" value="1"/>
</dbReference>
<proteinExistence type="predicted"/>
<sequence length="144" mass="16375">MPLLDKLLILAMALQAFLAMGLVFWLGFERVPRIARGEIKIADIAVERTAYPLKARLLSNSFDNQFQLPVLFFIGTILLLLTHAADWFSVALAVLFVALRYLHAAIHVTTNRVYRRFVVYTAGLAVLALFWLWLVFRILMLPSA</sequence>
<evidence type="ECO:0000256" key="5">
    <source>
        <dbReference type="SAM" id="Phobius"/>
    </source>
</evidence>
<dbReference type="RefSeq" id="WP_254673268.1">
    <property type="nucleotide sequence ID" value="NZ_JAMWDU010000001.1"/>
</dbReference>
<keyword evidence="4 5" id="KW-0472">Membrane</keyword>
<dbReference type="SUPFAM" id="SSF161084">
    <property type="entry name" value="MAPEG domain-like"/>
    <property type="match status" value="1"/>
</dbReference>
<evidence type="ECO:0000256" key="3">
    <source>
        <dbReference type="ARBA" id="ARBA00022989"/>
    </source>
</evidence>
<protein>
    <submittedName>
        <fullName evidence="6">MAPEG family protein</fullName>
    </submittedName>
</protein>
<evidence type="ECO:0000256" key="2">
    <source>
        <dbReference type="ARBA" id="ARBA00022692"/>
    </source>
</evidence>
<accession>A0A9Q4AKL5</accession>
<keyword evidence="2 5" id="KW-0812">Transmembrane</keyword>
<comment type="caution">
    <text evidence="6">The sequence shown here is derived from an EMBL/GenBank/DDBJ whole genome shotgun (WGS) entry which is preliminary data.</text>
</comment>
<reference evidence="6" key="1">
    <citation type="submission" date="2022-06" db="EMBL/GenBank/DDBJ databases">
        <title>Devosia sp. XJ19-45 genome assembly.</title>
        <authorList>
            <person name="Li B."/>
            <person name="Cai M."/>
            <person name="Nie G."/>
            <person name="Li W."/>
        </authorList>
    </citation>
    <scope>NUCLEOTIDE SEQUENCE</scope>
    <source>
        <strain evidence="6">XJ19-45</strain>
    </source>
</reference>
<dbReference type="GO" id="GO:0016020">
    <property type="term" value="C:membrane"/>
    <property type="evidence" value="ECO:0007669"/>
    <property type="project" value="UniProtKB-SubCell"/>
</dbReference>
<evidence type="ECO:0000256" key="4">
    <source>
        <dbReference type="ARBA" id="ARBA00023136"/>
    </source>
</evidence>
<dbReference type="Proteomes" id="UP001060275">
    <property type="component" value="Unassembled WGS sequence"/>
</dbReference>
<gene>
    <name evidence="6" type="ORF">NF348_00115</name>
</gene>
<feature type="transmembrane region" description="Helical" evidence="5">
    <location>
        <begin position="7"/>
        <end position="28"/>
    </location>
</feature>
<feature type="transmembrane region" description="Helical" evidence="5">
    <location>
        <begin position="70"/>
        <end position="97"/>
    </location>
</feature>
<organism evidence="6 7">
    <name type="scientific">Devosia ureilytica</name>
    <dbReference type="NCBI Taxonomy" id="2952754"/>
    <lineage>
        <taxon>Bacteria</taxon>
        <taxon>Pseudomonadati</taxon>
        <taxon>Pseudomonadota</taxon>
        <taxon>Alphaproteobacteria</taxon>
        <taxon>Hyphomicrobiales</taxon>
        <taxon>Devosiaceae</taxon>
        <taxon>Devosia</taxon>
    </lineage>
</organism>
<keyword evidence="3 5" id="KW-1133">Transmembrane helix</keyword>
<dbReference type="InterPro" id="IPR023352">
    <property type="entry name" value="MAPEG-like_dom_sf"/>
</dbReference>
<evidence type="ECO:0000256" key="1">
    <source>
        <dbReference type="ARBA" id="ARBA00004370"/>
    </source>
</evidence>
<dbReference type="AlphaFoldDB" id="A0A9Q4AKL5"/>
<keyword evidence="7" id="KW-1185">Reference proteome</keyword>
<evidence type="ECO:0000313" key="7">
    <source>
        <dbReference type="Proteomes" id="UP001060275"/>
    </source>
</evidence>
<feature type="transmembrane region" description="Helical" evidence="5">
    <location>
        <begin position="117"/>
        <end position="140"/>
    </location>
</feature>
<dbReference type="Gene3D" id="1.20.120.550">
    <property type="entry name" value="Membrane associated eicosanoid/glutathione metabolism-like domain"/>
    <property type="match status" value="1"/>
</dbReference>
<dbReference type="InterPro" id="IPR001129">
    <property type="entry name" value="Membr-assoc_MAPEG"/>
</dbReference>
<comment type="subcellular location">
    <subcellularLocation>
        <location evidence="1">Membrane</location>
    </subcellularLocation>
</comment>